<dbReference type="InterPro" id="IPR025237">
    <property type="entry name" value="DUF4183"/>
</dbReference>
<evidence type="ECO:0000313" key="2">
    <source>
        <dbReference type="EMBL" id="AHX21791.1"/>
    </source>
</evidence>
<geneLocation type="plasmid" evidence="2 3">
    <name>pBb</name>
</geneLocation>
<dbReference type="Proteomes" id="UP000031778">
    <property type="component" value="Plasmid pBb"/>
</dbReference>
<dbReference type="EMBL" id="CP007513">
    <property type="protein sequence ID" value="AHX21791.1"/>
    <property type="molecule type" value="Genomic_DNA"/>
</dbReference>
<dbReference type="RefSeq" id="WP_044585247.1">
    <property type="nucleotide sequence ID" value="NZ_CP007513.1"/>
</dbReference>
<keyword evidence="3" id="KW-1185">Reference proteome</keyword>
<feature type="domain" description="DUF4183" evidence="1">
    <location>
        <begin position="22"/>
        <end position="92"/>
    </location>
</feature>
<dbReference type="KEGG" id="bby:CY96_28865"/>
<name>A0A9W3PTZ8_9BACI</name>
<sequence length="95" mass="9642">MAIVKPFVAGRKFTGLASSGTGTGATFAIAATAFTNDIGTNTAFPASYSYYNLYINGVLQTADTSTITVGPSSITIPGGDVLDGATPIIVEFIVT</sequence>
<evidence type="ECO:0000259" key="1">
    <source>
        <dbReference type="Pfam" id="PF13799"/>
    </source>
</evidence>
<evidence type="ECO:0000313" key="3">
    <source>
        <dbReference type="Proteomes" id="UP000031778"/>
    </source>
</evidence>
<gene>
    <name evidence="2" type="ORF">CY96_28865</name>
</gene>
<accession>A0A9W3PTZ8</accession>
<proteinExistence type="predicted"/>
<protein>
    <recommendedName>
        <fullName evidence="1">DUF4183 domain-containing protein</fullName>
    </recommendedName>
</protein>
<reference evidence="3" key="1">
    <citation type="submission" date="2014-03" db="EMBL/GenBank/DDBJ databases">
        <title>The Complete Genome Sequence of Bacillus bombyseptieus.</title>
        <authorList>
            <person name="Cheng T."/>
            <person name="Lin P."/>
            <person name="Jin S."/>
            <person name="Wu Y."/>
            <person name="Fu B."/>
            <person name="Long R."/>
            <person name="Liu D."/>
            <person name="Guo Y."/>
            <person name="Peng L."/>
            <person name="Xia Q."/>
        </authorList>
    </citation>
    <scope>NUCLEOTIDE SEQUENCE [LARGE SCALE GENOMIC DNA]</scope>
    <source>
        <strain evidence="3">wang</strain>
        <plasmid evidence="3">pBb</plasmid>
    </source>
</reference>
<keyword evidence="2" id="KW-0614">Plasmid</keyword>
<organism evidence="2 3">
    <name type="scientific">Bacillus bombysepticus str. Wang</name>
    <dbReference type="NCBI Taxonomy" id="1330043"/>
    <lineage>
        <taxon>Bacteria</taxon>
        <taxon>Bacillati</taxon>
        <taxon>Bacillota</taxon>
        <taxon>Bacilli</taxon>
        <taxon>Bacillales</taxon>
        <taxon>Bacillaceae</taxon>
        <taxon>Bacillus</taxon>
        <taxon>Bacillus cereus group</taxon>
    </lineage>
</organism>
<dbReference type="AlphaFoldDB" id="A0A9W3PTZ8"/>
<dbReference type="Pfam" id="PF13799">
    <property type="entry name" value="DUF4183"/>
    <property type="match status" value="1"/>
</dbReference>